<dbReference type="FunFam" id="3.20.20.70:FF:000037">
    <property type="entry name" value="Tryptophan synthase alpha chain"/>
    <property type="match status" value="1"/>
</dbReference>
<proteinExistence type="inferred from homology"/>
<comment type="catalytic activity">
    <reaction evidence="8 9">
        <text>(1S,2R)-1-C-(indol-3-yl)glycerol 3-phosphate + L-serine = D-glyceraldehyde 3-phosphate + L-tryptophan + H2O</text>
        <dbReference type="Rhea" id="RHEA:10532"/>
        <dbReference type="ChEBI" id="CHEBI:15377"/>
        <dbReference type="ChEBI" id="CHEBI:33384"/>
        <dbReference type="ChEBI" id="CHEBI:57912"/>
        <dbReference type="ChEBI" id="CHEBI:58866"/>
        <dbReference type="ChEBI" id="CHEBI:59776"/>
        <dbReference type="EC" id="4.2.1.20"/>
    </reaction>
</comment>
<dbReference type="GO" id="GO:0004834">
    <property type="term" value="F:tryptophan synthase activity"/>
    <property type="evidence" value="ECO:0007669"/>
    <property type="project" value="UniProtKB-UniRule"/>
</dbReference>
<dbReference type="InterPro" id="IPR013785">
    <property type="entry name" value="Aldolase_TIM"/>
</dbReference>
<evidence type="ECO:0000256" key="7">
    <source>
        <dbReference type="ARBA" id="ARBA00023239"/>
    </source>
</evidence>
<protein>
    <recommendedName>
        <fullName evidence="9">Tryptophan synthase alpha chain</fullName>
        <ecNumber evidence="9">4.2.1.20</ecNumber>
    </recommendedName>
</protein>
<feature type="active site" description="Proton acceptor" evidence="9">
    <location>
        <position position="58"/>
    </location>
</feature>
<dbReference type="InterPro" id="IPR011060">
    <property type="entry name" value="RibuloseP-bd_barrel"/>
</dbReference>
<evidence type="ECO:0000256" key="4">
    <source>
        <dbReference type="ARBA" id="ARBA00022605"/>
    </source>
</evidence>
<dbReference type="CDD" id="cd04724">
    <property type="entry name" value="Tryptophan_synthase_alpha"/>
    <property type="match status" value="1"/>
</dbReference>
<dbReference type="NCBIfam" id="TIGR00262">
    <property type="entry name" value="trpA"/>
    <property type="match status" value="1"/>
</dbReference>
<accession>A0A917RZM2</accession>
<evidence type="ECO:0000256" key="3">
    <source>
        <dbReference type="ARBA" id="ARBA00011270"/>
    </source>
</evidence>
<evidence type="ECO:0000256" key="9">
    <source>
        <dbReference type="HAMAP-Rule" id="MF_00131"/>
    </source>
</evidence>
<sequence>MMNRMSNYMNKKQDMMFIPFITAGDPSEDATVELAFMLQSVGACALELGIPYSDPLADGPVIQRASKRALSKGMSLLGALQLVKKIRLRGVKIPVIIFTYCNLLLQLGEETFFREAKENEIDGLLVPDLPFEESRGLAERCINHGISLISLVAPTTSEQRMGKIGASAQGFLYCVSSLGVTGVRKKFHPDVFPFLERVRAACELPIAVGFGISSNEQVDELRGHADGFIVGSAIVSQIERRADRLQKSESLSPAVEEIREYLLNTLLGKHKVGKNHERTAQQAETLSTGKTG</sequence>
<comment type="similarity">
    <text evidence="9 10">Belongs to the TrpA family.</text>
</comment>
<dbReference type="PANTHER" id="PTHR43406:SF1">
    <property type="entry name" value="TRYPTOPHAN SYNTHASE ALPHA CHAIN, CHLOROPLASTIC"/>
    <property type="match status" value="1"/>
</dbReference>
<gene>
    <name evidence="9 12" type="primary">trpA</name>
    <name evidence="12" type="ORF">GCM10007968_09110</name>
</gene>
<comment type="function">
    <text evidence="1 9">The alpha subunit is responsible for the aldol cleavage of indoleglycerol phosphate to indole and glyceraldehyde 3-phosphate.</text>
</comment>
<feature type="active site" description="Proton acceptor" evidence="9">
    <location>
        <position position="47"/>
    </location>
</feature>
<evidence type="ECO:0000256" key="2">
    <source>
        <dbReference type="ARBA" id="ARBA00004733"/>
    </source>
</evidence>
<reference evidence="12" key="1">
    <citation type="journal article" date="2014" name="Int. J. Syst. Evol. Microbiol.">
        <title>Complete genome sequence of Corynebacterium casei LMG S-19264T (=DSM 44701T), isolated from a smear-ripened cheese.</title>
        <authorList>
            <consortium name="US DOE Joint Genome Institute (JGI-PGF)"/>
            <person name="Walter F."/>
            <person name="Albersmeier A."/>
            <person name="Kalinowski J."/>
            <person name="Ruckert C."/>
        </authorList>
    </citation>
    <scope>NUCLEOTIDE SEQUENCE</scope>
    <source>
        <strain evidence="12">JCM 15325</strain>
    </source>
</reference>
<evidence type="ECO:0000313" key="12">
    <source>
        <dbReference type="EMBL" id="GGL47158.1"/>
    </source>
</evidence>
<dbReference type="InterPro" id="IPR018204">
    <property type="entry name" value="Trp_synthase_alpha_AS"/>
</dbReference>
<evidence type="ECO:0000256" key="1">
    <source>
        <dbReference type="ARBA" id="ARBA00003365"/>
    </source>
</evidence>
<comment type="pathway">
    <text evidence="2 9">Amino-acid biosynthesis; L-tryptophan biosynthesis; L-tryptophan from chorismate: step 5/5.</text>
</comment>
<evidence type="ECO:0000256" key="6">
    <source>
        <dbReference type="ARBA" id="ARBA00023141"/>
    </source>
</evidence>
<feature type="region of interest" description="Disordered" evidence="11">
    <location>
        <begin position="273"/>
        <end position="292"/>
    </location>
</feature>
<keyword evidence="7 9" id="KW-0456">Lyase</keyword>
<name>A0A917RZM2_9BACL</name>
<dbReference type="SUPFAM" id="SSF51366">
    <property type="entry name" value="Ribulose-phoshate binding barrel"/>
    <property type="match status" value="1"/>
</dbReference>
<reference evidence="12" key="2">
    <citation type="submission" date="2020-09" db="EMBL/GenBank/DDBJ databases">
        <authorList>
            <person name="Sun Q."/>
            <person name="Ohkuma M."/>
        </authorList>
    </citation>
    <scope>NUCLEOTIDE SEQUENCE</scope>
    <source>
        <strain evidence="12">JCM 15325</strain>
    </source>
</reference>
<dbReference type="Pfam" id="PF00290">
    <property type="entry name" value="Trp_syntA"/>
    <property type="match status" value="1"/>
</dbReference>
<dbReference type="PROSITE" id="PS00167">
    <property type="entry name" value="TRP_SYNTHASE_ALPHA"/>
    <property type="match status" value="1"/>
</dbReference>
<comment type="subunit">
    <text evidence="3 9">Tetramer of two alpha and two beta chains.</text>
</comment>
<dbReference type="AlphaFoldDB" id="A0A917RZM2"/>
<keyword evidence="4 9" id="KW-0028">Amino-acid biosynthesis</keyword>
<dbReference type="EMBL" id="BMOK01000003">
    <property type="protein sequence ID" value="GGL47158.1"/>
    <property type="molecule type" value="Genomic_DNA"/>
</dbReference>
<dbReference type="GO" id="GO:0005829">
    <property type="term" value="C:cytosol"/>
    <property type="evidence" value="ECO:0007669"/>
    <property type="project" value="TreeGrafter"/>
</dbReference>
<keyword evidence="13" id="KW-1185">Reference proteome</keyword>
<keyword evidence="6 9" id="KW-0057">Aromatic amino acid biosynthesis</keyword>
<dbReference type="EC" id="4.2.1.20" evidence="9"/>
<dbReference type="Proteomes" id="UP000654670">
    <property type="component" value="Unassembled WGS sequence"/>
</dbReference>
<dbReference type="Gene3D" id="3.20.20.70">
    <property type="entry name" value="Aldolase class I"/>
    <property type="match status" value="1"/>
</dbReference>
<evidence type="ECO:0000256" key="11">
    <source>
        <dbReference type="SAM" id="MobiDB-lite"/>
    </source>
</evidence>
<evidence type="ECO:0000313" key="13">
    <source>
        <dbReference type="Proteomes" id="UP000654670"/>
    </source>
</evidence>
<dbReference type="PANTHER" id="PTHR43406">
    <property type="entry name" value="TRYPTOPHAN SYNTHASE, ALPHA CHAIN"/>
    <property type="match status" value="1"/>
</dbReference>
<keyword evidence="5 9" id="KW-0822">Tryptophan biosynthesis</keyword>
<feature type="compositionally biased region" description="Polar residues" evidence="11">
    <location>
        <begin position="280"/>
        <end position="292"/>
    </location>
</feature>
<comment type="caution">
    <text evidence="12">The sequence shown here is derived from an EMBL/GenBank/DDBJ whole genome shotgun (WGS) entry which is preliminary data.</text>
</comment>
<organism evidence="12 13">
    <name type="scientific">Sporolactobacillus putidus</name>
    <dbReference type="NCBI Taxonomy" id="492735"/>
    <lineage>
        <taxon>Bacteria</taxon>
        <taxon>Bacillati</taxon>
        <taxon>Bacillota</taxon>
        <taxon>Bacilli</taxon>
        <taxon>Bacillales</taxon>
        <taxon>Sporolactobacillaceae</taxon>
        <taxon>Sporolactobacillus</taxon>
    </lineage>
</organism>
<evidence type="ECO:0000256" key="8">
    <source>
        <dbReference type="ARBA" id="ARBA00049047"/>
    </source>
</evidence>
<dbReference type="HAMAP" id="MF_00131">
    <property type="entry name" value="Trp_synth_alpha"/>
    <property type="match status" value="1"/>
</dbReference>
<evidence type="ECO:0000256" key="10">
    <source>
        <dbReference type="RuleBase" id="RU003662"/>
    </source>
</evidence>
<dbReference type="InterPro" id="IPR002028">
    <property type="entry name" value="Trp_synthase_suA"/>
</dbReference>
<evidence type="ECO:0000256" key="5">
    <source>
        <dbReference type="ARBA" id="ARBA00022822"/>
    </source>
</evidence>